<dbReference type="AlphaFoldDB" id="A0A1G6Q4A7"/>
<protein>
    <submittedName>
        <fullName evidence="1">Uncharacterized protein</fullName>
    </submittedName>
</protein>
<dbReference type="EMBL" id="FMYG01000008">
    <property type="protein sequence ID" value="SDC86586.1"/>
    <property type="molecule type" value="Genomic_DNA"/>
</dbReference>
<name>A0A1G6Q4A7_9MICO</name>
<organism evidence="1 2">
    <name type="scientific">Microbacterium enclense</name>
    <dbReference type="NCBI Taxonomy" id="993073"/>
    <lineage>
        <taxon>Bacteria</taxon>
        <taxon>Bacillati</taxon>
        <taxon>Actinomycetota</taxon>
        <taxon>Actinomycetes</taxon>
        <taxon>Micrococcales</taxon>
        <taxon>Microbacteriaceae</taxon>
        <taxon>Microbacterium</taxon>
    </lineage>
</organism>
<dbReference type="STRING" id="993073.AS029_14290"/>
<reference evidence="1 2" key="1">
    <citation type="submission" date="2016-09" db="EMBL/GenBank/DDBJ databases">
        <authorList>
            <person name="Capua I."/>
            <person name="De Benedictis P."/>
            <person name="Joannis T."/>
            <person name="Lombin L.H."/>
            <person name="Cattoli G."/>
        </authorList>
    </citation>
    <scope>NUCLEOTIDE SEQUENCE [LARGE SCALE GENOMIC DNA]</scope>
    <source>
        <strain evidence="1 2">NIO-1002</strain>
    </source>
</reference>
<accession>A0A1G6Q4A7</accession>
<dbReference type="Proteomes" id="UP000183203">
    <property type="component" value="Unassembled WGS sequence"/>
</dbReference>
<dbReference type="RefSeq" id="WP_058233277.1">
    <property type="nucleotide sequence ID" value="NZ_FMYG01000008.1"/>
</dbReference>
<proteinExistence type="predicted"/>
<evidence type="ECO:0000313" key="1">
    <source>
        <dbReference type="EMBL" id="SDC86586.1"/>
    </source>
</evidence>
<dbReference type="OrthoDB" id="7889077at2"/>
<gene>
    <name evidence="1" type="ORF">SAMN05216418_3141</name>
</gene>
<sequence>MDGLSRALGGDVDATAVLLTADDATVDNRLRRREFGPAIEAHLARSRRAADELDALDVAIRIATDGRTPPDIARQLLTAAQWLDG</sequence>
<dbReference type="Gene3D" id="3.40.50.300">
    <property type="entry name" value="P-loop containing nucleotide triphosphate hydrolases"/>
    <property type="match status" value="1"/>
</dbReference>
<evidence type="ECO:0000313" key="2">
    <source>
        <dbReference type="Proteomes" id="UP000183203"/>
    </source>
</evidence>
<dbReference type="InterPro" id="IPR027417">
    <property type="entry name" value="P-loop_NTPase"/>
</dbReference>